<comment type="caution">
    <text evidence="1">The sequence shown here is derived from an EMBL/GenBank/DDBJ whole genome shotgun (WGS) entry which is preliminary data.</text>
</comment>
<keyword evidence="2" id="KW-1185">Reference proteome</keyword>
<dbReference type="EMBL" id="ATAM02000007">
    <property type="protein sequence ID" value="KAL0247336.1"/>
    <property type="molecule type" value="Genomic_DNA"/>
</dbReference>
<dbReference type="RefSeq" id="XP_066613297.1">
    <property type="nucleotide sequence ID" value="XM_066758849.1"/>
</dbReference>
<reference evidence="1 2" key="2">
    <citation type="submission" date="2024-01" db="EMBL/GenBank/DDBJ databases">
        <title>Comparative genomics of Cryptococcus and Kwoniella reveals pathogenesis evolution and contrasting modes of karyotype evolution via chromosome fusion or intercentromeric recombination.</title>
        <authorList>
            <person name="Coelho M.A."/>
            <person name="David-Palma M."/>
            <person name="Shea T."/>
            <person name="Bowers K."/>
            <person name="Mcginley-Smith S."/>
            <person name="Mohammad A.W."/>
            <person name="Gnirke A."/>
            <person name="Yurkov A.M."/>
            <person name="Nowrousian M."/>
            <person name="Sun S."/>
            <person name="Cuomo C.A."/>
            <person name="Heitman J."/>
        </authorList>
    </citation>
    <scope>NUCLEOTIDE SEQUENCE [LARGE SCALE GENOMIC DNA]</scope>
    <source>
        <strain evidence="1 2">IND107</strain>
    </source>
</reference>
<reference evidence="2" key="1">
    <citation type="submission" date="2015-01" db="EMBL/GenBank/DDBJ databases">
        <title>The Genome Sequence of Cryptococcus gattii MMRL2647.</title>
        <authorList>
            <consortium name="The Broad Institute Genomics Platform"/>
            <person name="Cuomo C."/>
            <person name="Litvintseva A."/>
            <person name="Chen Y."/>
            <person name="Heitman J."/>
            <person name="Sun S."/>
            <person name="Springer D."/>
            <person name="Dromer F."/>
            <person name="Young S."/>
            <person name="Zeng Q."/>
            <person name="Gargeya S."/>
            <person name="Abouelleil A."/>
            <person name="Alvarado L."/>
            <person name="Chapman S.B."/>
            <person name="Gainer-Dewar J."/>
            <person name="Goldberg J."/>
            <person name="Griggs A."/>
            <person name="Gujja S."/>
            <person name="Hansen M."/>
            <person name="Howarth C."/>
            <person name="Imamovic A."/>
            <person name="Larimer J."/>
            <person name="Murphy C."/>
            <person name="Naylor J."/>
            <person name="Pearson M."/>
            <person name="Priest M."/>
            <person name="Roberts A."/>
            <person name="Saif S."/>
            <person name="Shea T."/>
            <person name="Sykes S."/>
            <person name="Wortman J."/>
            <person name="Nusbaum C."/>
            <person name="Birren B."/>
        </authorList>
    </citation>
    <scope>NUCLEOTIDE SEQUENCE [LARGE SCALE GENOMIC DNA]</scope>
    <source>
        <strain evidence="2">IND107</strain>
    </source>
</reference>
<gene>
    <name evidence="1" type="ORF">I308_104372</name>
</gene>
<sequence length="146" mass="16380">MKHEHHHLRCFIRKRGGKTMVELQTLDSGTAYMPNRDPRGNIPPQQHSTGKIPHLGHAVTLPNTGIVAHELSAIHKRTSRRNRNSPASPLYSARDSSWDALSAYIMEDVSLALHKAENHADEINCVPEDKVACRGVRVRNDKIIPE</sequence>
<accession>A0ABR3BQ70</accession>
<evidence type="ECO:0000313" key="1">
    <source>
        <dbReference type="EMBL" id="KAL0247336.1"/>
    </source>
</evidence>
<name>A0ABR3BQ70_9TREE</name>
<dbReference type="GeneID" id="91991228"/>
<evidence type="ECO:0000313" key="2">
    <source>
        <dbReference type="Proteomes" id="UP000054399"/>
    </source>
</evidence>
<dbReference type="Proteomes" id="UP000054399">
    <property type="component" value="Unassembled WGS sequence"/>
</dbReference>
<protein>
    <submittedName>
        <fullName evidence="1">Uncharacterized protein</fullName>
    </submittedName>
</protein>
<organism evidence="1 2">
    <name type="scientific">Cryptococcus tetragattii IND107</name>
    <dbReference type="NCBI Taxonomy" id="1296105"/>
    <lineage>
        <taxon>Eukaryota</taxon>
        <taxon>Fungi</taxon>
        <taxon>Dikarya</taxon>
        <taxon>Basidiomycota</taxon>
        <taxon>Agaricomycotina</taxon>
        <taxon>Tremellomycetes</taxon>
        <taxon>Tremellales</taxon>
        <taxon>Cryptococcaceae</taxon>
        <taxon>Cryptococcus</taxon>
        <taxon>Cryptococcus gattii species complex</taxon>
    </lineage>
</organism>
<proteinExistence type="predicted"/>